<dbReference type="SUPFAM" id="SSF81660">
    <property type="entry name" value="Metal cation-transporting ATPase, ATP-binding domain N"/>
    <property type="match status" value="1"/>
</dbReference>
<dbReference type="Proteomes" id="UP000663828">
    <property type="component" value="Unassembled WGS sequence"/>
</dbReference>
<evidence type="ECO:0000313" key="2">
    <source>
        <dbReference type="EMBL" id="CAF1379338.1"/>
    </source>
</evidence>
<dbReference type="Gene3D" id="3.40.1110.10">
    <property type="entry name" value="Calcium-transporting ATPase, cytoplasmic domain N"/>
    <property type="match status" value="1"/>
</dbReference>
<feature type="region of interest" description="Disordered" evidence="1">
    <location>
        <begin position="1"/>
        <end position="22"/>
    </location>
</feature>
<sequence length="216" mass="25177">MSTSQPIRRLSVGSLHTHPRPTVTVSPDIETSPLNLNHHKNLNEIIHDVFLDVSLFDIALYNRCVYECQMKIDEIRCLNPRFKILPFNSAKEFMITANRFESHRNTILILILMKGASEIVIQRCSTYKTNDGQIVPLTIDIKEKVFHGRDILHTDIIVLFEFFPYLIHHDLMYRILTLNPNLKVTTHIQTSKQFEFGFGACLILWRTPNTQRKQSF</sequence>
<dbReference type="EMBL" id="CAJNOR010005348">
    <property type="protein sequence ID" value="CAF1558263.1"/>
    <property type="molecule type" value="Genomic_DNA"/>
</dbReference>
<keyword evidence="4" id="KW-1185">Reference proteome</keyword>
<dbReference type="Proteomes" id="UP000663852">
    <property type="component" value="Unassembled WGS sequence"/>
</dbReference>
<accession>A0A815XJQ1</accession>
<protein>
    <submittedName>
        <fullName evidence="3">Uncharacterized protein</fullName>
    </submittedName>
</protein>
<dbReference type="Pfam" id="PF13246">
    <property type="entry name" value="Cation_ATPase"/>
    <property type="match status" value="1"/>
</dbReference>
<evidence type="ECO:0000313" key="4">
    <source>
        <dbReference type="Proteomes" id="UP000663828"/>
    </source>
</evidence>
<reference evidence="3" key="1">
    <citation type="submission" date="2021-02" db="EMBL/GenBank/DDBJ databases">
        <authorList>
            <person name="Nowell W R."/>
        </authorList>
    </citation>
    <scope>NUCLEOTIDE SEQUENCE</scope>
</reference>
<dbReference type="EMBL" id="CAJNOJ010000297">
    <property type="protein sequence ID" value="CAF1379338.1"/>
    <property type="molecule type" value="Genomic_DNA"/>
</dbReference>
<proteinExistence type="predicted"/>
<evidence type="ECO:0000313" key="3">
    <source>
        <dbReference type="EMBL" id="CAF1558263.1"/>
    </source>
</evidence>
<name>A0A815XJQ1_ADIRI</name>
<organism evidence="3 4">
    <name type="scientific">Adineta ricciae</name>
    <name type="common">Rotifer</name>
    <dbReference type="NCBI Taxonomy" id="249248"/>
    <lineage>
        <taxon>Eukaryota</taxon>
        <taxon>Metazoa</taxon>
        <taxon>Spiralia</taxon>
        <taxon>Gnathifera</taxon>
        <taxon>Rotifera</taxon>
        <taxon>Eurotatoria</taxon>
        <taxon>Bdelloidea</taxon>
        <taxon>Adinetida</taxon>
        <taxon>Adinetidae</taxon>
        <taxon>Adineta</taxon>
    </lineage>
</organism>
<gene>
    <name evidence="2" type="ORF">EDS130_LOCUS34833</name>
    <name evidence="3" type="ORF">XAT740_LOCUS43419</name>
</gene>
<dbReference type="GO" id="GO:0000166">
    <property type="term" value="F:nucleotide binding"/>
    <property type="evidence" value="ECO:0007669"/>
    <property type="project" value="InterPro"/>
</dbReference>
<comment type="caution">
    <text evidence="3">The sequence shown here is derived from an EMBL/GenBank/DDBJ whole genome shotgun (WGS) entry which is preliminary data.</text>
</comment>
<dbReference type="InterPro" id="IPR023299">
    <property type="entry name" value="ATPase_P-typ_cyto_dom_N"/>
</dbReference>
<evidence type="ECO:0000256" key="1">
    <source>
        <dbReference type="SAM" id="MobiDB-lite"/>
    </source>
</evidence>
<dbReference type="AlphaFoldDB" id="A0A815XJQ1"/>